<keyword evidence="1" id="KW-0175">Coiled coil</keyword>
<evidence type="ECO:0000313" key="4">
    <source>
        <dbReference type="Proteomes" id="UP001162881"/>
    </source>
</evidence>
<feature type="coiled-coil region" evidence="1">
    <location>
        <begin position="355"/>
        <end position="382"/>
    </location>
</feature>
<protein>
    <submittedName>
        <fullName evidence="3">Polysaccharide pyruvyl transferase family protein</fullName>
    </submittedName>
</protein>
<dbReference type="PANTHER" id="PTHR36836:SF1">
    <property type="entry name" value="COLANIC ACID BIOSYNTHESIS PROTEIN WCAK"/>
    <property type="match status" value="1"/>
</dbReference>
<keyword evidence="3" id="KW-0808">Transferase</keyword>
<dbReference type="EMBL" id="JALHLF010000035">
    <property type="protein sequence ID" value="MCJ2183122.1"/>
    <property type="molecule type" value="Genomic_DNA"/>
</dbReference>
<evidence type="ECO:0000313" key="3">
    <source>
        <dbReference type="EMBL" id="MCJ2183122.1"/>
    </source>
</evidence>
<gene>
    <name evidence="3" type="ORF">MTR62_10525</name>
</gene>
<accession>A0ABT0BDL1</accession>
<dbReference type="Proteomes" id="UP001162881">
    <property type="component" value="Unassembled WGS sequence"/>
</dbReference>
<reference evidence="3" key="1">
    <citation type="submission" date="2022-03" db="EMBL/GenBank/DDBJ databases">
        <title>Identification of a novel bacterium isolated from mangrove sediments.</title>
        <authorList>
            <person name="Pan X."/>
        </authorList>
    </citation>
    <scope>NUCLEOTIDE SEQUENCE</scope>
    <source>
        <strain evidence="3">B1949</strain>
    </source>
</reference>
<dbReference type="RefSeq" id="WP_244020470.1">
    <property type="nucleotide sequence ID" value="NZ_JALHLF010000035.1"/>
</dbReference>
<evidence type="ECO:0000259" key="2">
    <source>
        <dbReference type="Pfam" id="PF04230"/>
    </source>
</evidence>
<keyword evidence="4" id="KW-1185">Reference proteome</keyword>
<dbReference type="PANTHER" id="PTHR36836">
    <property type="entry name" value="COLANIC ACID BIOSYNTHESIS PROTEIN WCAK"/>
    <property type="match status" value="1"/>
</dbReference>
<proteinExistence type="predicted"/>
<comment type="caution">
    <text evidence="3">The sequence shown here is derived from an EMBL/GenBank/DDBJ whole genome shotgun (WGS) entry which is preliminary data.</text>
</comment>
<organism evidence="3 4">
    <name type="scientific">Novosphingobium organovorum</name>
    <dbReference type="NCBI Taxonomy" id="2930092"/>
    <lineage>
        <taxon>Bacteria</taxon>
        <taxon>Pseudomonadati</taxon>
        <taxon>Pseudomonadota</taxon>
        <taxon>Alphaproteobacteria</taxon>
        <taxon>Sphingomonadales</taxon>
        <taxon>Sphingomonadaceae</taxon>
        <taxon>Novosphingobium</taxon>
    </lineage>
</organism>
<dbReference type="Pfam" id="PF04230">
    <property type="entry name" value="PS_pyruv_trans"/>
    <property type="match status" value="1"/>
</dbReference>
<sequence>MNHAFGRPNLGVDALSRSNIAILRSACMAAGIKPTFVLFGKPGTDAPTDSDVTQGPFLRLRQLVTGRFGEFRQAIANCDLVVDICAGDGFTDIYGTKLFMVHNLGKWATLVTRRPLVFAPQTIGPFNSTWSRAIARNIFNHATLTFARDGLSMKTLKEMKITSPCQEVIDVAFRLPFEAAPPRAPDAPVRVGINVSGLLFRHGERFQLTLDYPALMRAMIENVLSRPNHEVCLVSHVIHDDESSQDDYDAACALAKEYPGVQLSPKFRNSEEAKSYISGLDFFTGGRMHACIGAISSGVPVLPIAYSRKFNGLFETLGYPHMIDGRAIDTAEAMAKFDAALDQREAMAKACQAGLGVARQRLQSYEAAMQELLSRIAAASNRHT</sequence>
<dbReference type="InterPro" id="IPR007345">
    <property type="entry name" value="Polysacch_pyruvyl_Trfase"/>
</dbReference>
<dbReference type="GO" id="GO:0016740">
    <property type="term" value="F:transferase activity"/>
    <property type="evidence" value="ECO:0007669"/>
    <property type="project" value="UniProtKB-KW"/>
</dbReference>
<name>A0ABT0BDL1_9SPHN</name>
<evidence type="ECO:0000256" key="1">
    <source>
        <dbReference type="SAM" id="Coils"/>
    </source>
</evidence>
<feature type="domain" description="Polysaccharide pyruvyl transferase" evidence="2">
    <location>
        <begin position="64"/>
        <end position="307"/>
    </location>
</feature>